<dbReference type="RefSeq" id="WP_048594294.1">
    <property type="nucleotide sequence ID" value="NZ_CVLB01000001.1"/>
</dbReference>
<dbReference type="OrthoDB" id="9801912at2"/>
<dbReference type="AlphaFoldDB" id="A0A0G4K730"/>
<dbReference type="SUPFAM" id="SSF53850">
    <property type="entry name" value="Periplasmic binding protein-like II"/>
    <property type="match status" value="1"/>
</dbReference>
<keyword evidence="7" id="KW-1185">Reference proteome</keyword>
<dbReference type="FunFam" id="3.90.76.10:FF:000001">
    <property type="entry name" value="Oligopeptide ABC transporter substrate-binding protein"/>
    <property type="match status" value="1"/>
</dbReference>
<evidence type="ECO:0000259" key="5">
    <source>
        <dbReference type="Pfam" id="PF00496"/>
    </source>
</evidence>
<dbReference type="GO" id="GO:0043190">
    <property type="term" value="C:ATP-binding cassette (ABC) transporter complex"/>
    <property type="evidence" value="ECO:0007669"/>
    <property type="project" value="InterPro"/>
</dbReference>
<dbReference type="EMBL" id="CVLB01000001">
    <property type="protein sequence ID" value="CRF32955.1"/>
    <property type="molecule type" value="Genomic_DNA"/>
</dbReference>
<evidence type="ECO:0000256" key="3">
    <source>
        <dbReference type="ARBA" id="ARBA00022448"/>
    </source>
</evidence>
<dbReference type="PANTHER" id="PTHR30290">
    <property type="entry name" value="PERIPLASMIC BINDING COMPONENT OF ABC TRANSPORTER"/>
    <property type="match status" value="1"/>
</dbReference>
<organism evidence="6 7">
    <name type="scientific">Brachyspira suanatina</name>
    <dbReference type="NCBI Taxonomy" id="381802"/>
    <lineage>
        <taxon>Bacteria</taxon>
        <taxon>Pseudomonadati</taxon>
        <taxon>Spirochaetota</taxon>
        <taxon>Spirochaetia</taxon>
        <taxon>Brachyspirales</taxon>
        <taxon>Brachyspiraceae</taxon>
        <taxon>Brachyspira</taxon>
    </lineage>
</organism>
<dbReference type="InterPro" id="IPR000914">
    <property type="entry name" value="SBP_5_dom"/>
</dbReference>
<dbReference type="PANTHER" id="PTHR30290:SF10">
    <property type="entry name" value="PERIPLASMIC OLIGOPEPTIDE-BINDING PROTEIN-RELATED"/>
    <property type="match status" value="1"/>
</dbReference>
<feature type="domain" description="Solute-binding protein family 5" evidence="5">
    <location>
        <begin position="73"/>
        <end position="458"/>
    </location>
</feature>
<dbReference type="GO" id="GO:0030288">
    <property type="term" value="C:outer membrane-bounded periplasmic space"/>
    <property type="evidence" value="ECO:0007669"/>
    <property type="project" value="TreeGrafter"/>
</dbReference>
<sequence>MIKLLKSVIFSFTIFLFAISCGGRSSKYEEGVLRLNVGPEPQTIDPTLNSAIDGSMYIIHAFEGLATKDKQGKIIGGVAESWDISDNGTKYVFHIRSNAKWSDGKPVTANDFVYSWRRATDPKTAANYSYQMEPLKNAKKITAGEMPVDSLGVKALDDNTLEVTLEAPIPYFDQLMAYPVYFPLRQDIIEANPDSWTMSPETYIGNGPFKMTERSIDDRIVMEVNTNYWNVSAIVPKKLIFVLMDNGTSVVAGIKEGSIYFSDRVPTQDMDVLKEEGYLQIKPYLALYYYSLNNTNDTLKDVRVRKALSLAIDRNYIVEQVTRGGQIPAAAVVPALISDVSGSFRTNGGDYYSLKPEDYTKNVEEAKKLLAEAGYPDGQGFPVLDFKTNPGEHTSIFEAIQQMWKNNLGIDSTISSEEWAVFQQTRLDKSYVIARNAWVGDYDDPMTFLGMFLSHSAQNAEGYNNPQYDTLLAQASSIGDNNVRMPILHKAEDLFMSEMPIIPLYFYTLPVLVNPNLKDVQYDVLGKHKFFYAYLENSEN</sequence>
<keyword evidence="3" id="KW-0813">Transport</keyword>
<dbReference type="Proteomes" id="UP000043763">
    <property type="component" value="Unassembled WGS sequence"/>
</dbReference>
<comment type="subcellular location">
    <subcellularLocation>
        <location evidence="1">Cell envelope</location>
    </subcellularLocation>
</comment>
<protein>
    <submittedName>
        <fullName evidence="6">Peptide ABC transporter substrate-binding protein</fullName>
    </submittedName>
</protein>
<comment type="similarity">
    <text evidence="2">Belongs to the bacterial solute-binding protein 5 family.</text>
</comment>
<evidence type="ECO:0000313" key="6">
    <source>
        <dbReference type="EMBL" id="CRF32955.1"/>
    </source>
</evidence>
<evidence type="ECO:0000256" key="1">
    <source>
        <dbReference type="ARBA" id="ARBA00004196"/>
    </source>
</evidence>
<evidence type="ECO:0000256" key="4">
    <source>
        <dbReference type="ARBA" id="ARBA00022729"/>
    </source>
</evidence>
<dbReference type="PROSITE" id="PS51257">
    <property type="entry name" value="PROKAR_LIPOPROTEIN"/>
    <property type="match status" value="1"/>
</dbReference>
<dbReference type="Gene3D" id="3.40.190.10">
    <property type="entry name" value="Periplasmic binding protein-like II"/>
    <property type="match status" value="1"/>
</dbReference>
<evidence type="ECO:0000313" key="7">
    <source>
        <dbReference type="Proteomes" id="UP000043763"/>
    </source>
</evidence>
<dbReference type="FunFam" id="3.10.105.10:FF:000001">
    <property type="entry name" value="Oligopeptide ABC transporter, oligopeptide-binding protein"/>
    <property type="match status" value="1"/>
</dbReference>
<evidence type="ECO:0000256" key="2">
    <source>
        <dbReference type="ARBA" id="ARBA00005695"/>
    </source>
</evidence>
<dbReference type="CDD" id="cd08504">
    <property type="entry name" value="PBP2_OppA"/>
    <property type="match status" value="1"/>
</dbReference>
<reference evidence="7" key="1">
    <citation type="submission" date="2015-04" db="EMBL/GenBank/DDBJ databases">
        <authorList>
            <person name="Mushtaq Mamoona"/>
        </authorList>
    </citation>
    <scope>NUCLEOTIDE SEQUENCE [LARGE SCALE GENOMIC DNA]</scope>
    <source>
        <strain evidence="7">AN4859/03</strain>
    </source>
</reference>
<dbReference type="Gene3D" id="3.90.76.10">
    <property type="entry name" value="Dipeptide-binding Protein, Domain 1"/>
    <property type="match status" value="1"/>
</dbReference>
<dbReference type="PIRSF" id="PIRSF002741">
    <property type="entry name" value="MppA"/>
    <property type="match status" value="1"/>
</dbReference>
<dbReference type="InterPro" id="IPR039424">
    <property type="entry name" value="SBP_5"/>
</dbReference>
<dbReference type="InterPro" id="IPR030678">
    <property type="entry name" value="Peptide/Ni-bd"/>
</dbReference>
<keyword evidence="4" id="KW-0732">Signal</keyword>
<dbReference type="GO" id="GO:1904680">
    <property type="term" value="F:peptide transmembrane transporter activity"/>
    <property type="evidence" value="ECO:0007669"/>
    <property type="project" value="TreeGrafter"/>
</dbReference>
<dbReference type="Pfam" id="PF00496">
    <property type="entry name" value="SBP_bac_5"/>
    <property type="match status" value="1"/>
</dbReference>
<accession>A0A0G4K730</accession>
<gene>
    <name evidence="6" type="ORF">BRSU_1132</name>
</gene>
<proteinExistence type="inferred from homology"/>
<dbReference type="Gene3D" id="3.10.105.10">
    <property type="entry name" value="Dipeptide-binding Protein, Domain 3"/>
    <property type="match status" value="1"/>
</dbReference>
<dbReference type="GO" id="GO:0015833">
    <property type="term" value="P:peptide transport"/>
    <property type="evidence" value="ECO:0007669"/>
    <property type="project" value="TreeGrafter"/>
</dbReference>
<name>A0A0G4K730_9SPIR</name>